<dbReference type="Proteomes" id="UP001239111">
    <property type="component" value="Chromosome 1"/>
</dbReference>
<protein>
    <submittedName>
        <fullName evidence="1">Uncharacterized protein</fullName>
    </submittedName>
</protein>
<evidence type="ECO:0000313" key="2">
    <source>
        <dbReference type="Proteomes" id="UP001239111"/>
    </source>
</evidence>
<keyword evidence="2" id="KW-1185">Reference proteome</keyword>
<organism evidence="1 2">
    <name type="scientific">Eretmocerus hayati</name>
    <dbReference type="NCBI Taxonomy" id="131215"/>
    <lineage>
        <taxon>Eukaryota</taxon>
        <taxon>Metazoa</taxon>
        <taxon>Ecdysozoa</taxon>
        <taxon>Arthropoda</taxon>
        <taxon>Hexapoda</taxon>
        <taxon>Insecta</taxon>
        <taxon>Pterygota</taxon>
        <taxon>Neoptera</taxon>
        <taxon>Endopterygota</taxon>
        <taxon>Hymenoptera</taxon>
        <taxon>Apocrita</taxon>
        <taxon>Proctotrupomorpha</taxon>
        <taxon>Chalcidoidea</taxon>
        <taxon>Aphelinidae</taxon>
        <taxon>Aphelininae</taxon>
        <taxon>Eretmocerus</taxon>
    </lineage>
</organism>
<dbReference type="EMBL" id="CM056741">
    <property type="protein sequence ID" value="KAJ8682385.1"/>
    <property type="molecule type" value="Genomic_DNA"/>
</dbReference>
<name>A0ACC2PG35_9HYME</name>
<sequence length="179" mass="20398">MARVVAIKETLEKVLKDDSKPWTKYLALAEQKTGVDRIYLFVGGVAFLALYLVVGIGQQLVSNVIGFAYPAYCSMKAIETKEKDDDTKWLTYWAVFAVFTIVESFSDYIVGWFPVYWLAKCLLYIWLMVPTEYNGSLVLYRRVIRPRFLQYSPSVDSMLSNAQKATMKAAGGLMNNKNE</sequence>
<comment type="caution">
    <text evidence="1">The sequence shown here is derived from an EMBL/GenBank/DDBJ whole genome shotgun (WGS) entry which is preliminary data.</text>
</comment>
<reference evidence="1" key="1">
    <citation type="submission" date="2023-04" db="EMBL/GenBank/DDBJ databases">
        <title>A chromosome-level genome assembly of the parasitoid wasp Eretmocerus hayati.</title>
        <authorList>
            <person name="Zhong Y."/>
            <person name="Liu S."/>
            <person name="Liu Y."/>
        </authorList>
    </citation>
    <scope>NUCLEOTIDE SEQUENCE</scope>
    <source>
        <strain evidence="1">ZJU_SS_LIU_2023</strain>
    </source>
</reference>
<proteinExistence type="predicted"/>
<evidence type="ECO:0000313" key="1">
    <source>
        <dbReference type="EMBL" id="KAJ8682385.1"/>
    </source>
</evidence>
<accession>A0ACC2PG35</accession>
<gene>
    <name evidence="1" type="ORF">QAD02_018177</name>
</gene>